<reference evidence="3" key="1">
    <citation type="journal article" date="2014" name="Proc. Natl. Acad. Sci. U.S.A.">
        <title>Extensive sampling of basidiomycete genomes demonstrates inadequacy of the white-rot/brown-rot paradigm for wood decay fungi.</title>
        <authorList>
            <person name="Riley R."/>
            <person name="Salamov A.A."/>
            <person name="Brown D.W."/>
            <person name="Nagy L.G."/>
            <person name="Floudas D."/>
            <person name="Held B.W."/>
            <person name="Levasseur A."/>
            <person name="Lombard V."/>
            <person name="Morin E."/>
            <person name="Otillar R."/>
            <person name="Lindquist E.A."/>
            <person name="Sun H."/>
            <person name="LaButti K.M."/>
            <person name="Schmutz J."/>
            <person name="Jabbour D."/>
            <person name="Luo H."/>
            <person name="Baker S.E."/>
            <person name="Pisabarro A.G."/>
            <person name="Walton J.D."/>
            <person name="Blanchette R.A."/>
            <person name="Henrissat B."/>
            <person name="Martin F."/>
            <person name="Cullen D."/>
            <person name="Hibbett D.S."/>
            <person name="Grigoriev I.V."/>
        </authorList>
    </citation>
    <scope>NUCLEOTIDE SEQUENCE [LARGE SCALE GENOMIC DNA]</scope>
    <source>
        <strain evidence="3">FD-172 SS1</strain>
    </source>
</reference>
<evidence type="ECO:0000256" key="1">
    <source>
        <dbReference type="SAM" id="MobiDB-lite"/>
    </source>
</evidence>
<accession>A0A067M5I5</accession>
<gene>
    <name evidence="2" type="ORF">BOTBODRAFT_617717</name>
</gene>
<name>A0A067M5I5_BOTB1</name>
<proteinExistence type="predicted"/>
<feature type="region of interest" description="Disordered" evidence="1">
    <location>
        <begin position="170"/>
        <end position="234"/>
    </location>
</feature>
<dbReference type="InParanoid" id="A0A067M5I5"/>
<keyword evidence="3" id="KW-1185">Reference proteome</keyword>
<protein>
    <submittedName>
        <fullName evidence="2">Uncharacterized protein</fullName>
    </submittedName>
</protein>
<dbReference type="AlphaFoldDB" id="A0A067M5I5"/>
<evidence type="ECO:0000313" key="2">
    <source>
        <dbReference type="EMBL" id="KDQ07147.1"/>
    </source>
</evidence>
<dbReference type="EMBL" id="KL198114">
    <property type="protein sequence ID" value="KDQ07147.1"/>
    <property type="molecule type" value="Genomic_DNA"/>
</dbReference>
<dbReference type="HOGENOM" id="CLU_946620_0_0_1"/>
<evidence type="ECO:0000313" key="3">
    <source>
        <dbReference type="Proteomes" id="UP000027195"/>
    </source>
</evidence>
<organism evidence="2 3">
    <name type="scientific">Botryobasidium botryosum (strain FD-172 SS1)</name>
    <dbReference type="NCBI Taxonomy" id="930990"/>
    <lineage>
        <taxon>Eukaryota</taxon>
        <taxon>Fungi</taxon>
        <taxon>Dikarya</taxon>
        <taxon>Basidiomycota</taxon>
        <taxon>Agaricomycotina</taxon>
        <taxon>Agaricomycetes</taxon>
        <taxon>Cantharellales</taxon>
        <taxon>Botryobasidiaceae</taxon>
        <taxon>Botryobasidium</taxon>
    </lineage>
</organism>
<sequence>MSCGGPRRAALQSCNRSAGHAYQETPEVGQGEEVVGRGLGLLRRGRRRWSRTGLGGGSCWRYDGRGRAHEHSGEGVEQIIKASGNTAGEHLKGAWGAWNDAMGSRDWDRCGRRSNRIFDVYRVLGADGRVESGGQVGFNSCQWQGERPDGRGVEFGSKLGSIECGLGESRVDGAGKAGSRSGRSGGGAGRSSAGRRVSRGGSSRKVAGGRRGGRRGGSSRRKSKSRGPSADIGLGLRAGCQRCAGVAHGSKRGTLALGLWPGQSRPVQPHRPARRIAQIAKRPRSSGERHQEAV</sequence>
<feature type="compositionally biased region" description="Low complexity" evidence="1">
    <location>
        <begin position="190"/>
        <end position="206"/>
    </location>
</feature>
<dbReference type="Proteomes" id="UP000027195">
    <property type="component" value="Unassembled WGS sequence"/>
</dbReference>
<feature type="compositionally biased region" description="Basic residues" evidence="1">
    <location>
        <begin position="207"/>
        <end position="225"/>
    </location>
</feature>